<dbReference type="EMBL" id="SRLO01000042">
    <property type="protein sequence ID" value="TNN82086.1"/>
    <property type="molecule type" value="Genomic_DNA"/>
</dbReference>
<organism evidence="2 3">
    <name type="scientific">Liparis tanakae</name>
    <name type="common">Tanaka's snailfish</name>
    <dbReference type="NCBI Taxonomy" id="230148"/>
    <lineage>
        <taxon>Eukaryota</taxon>
        <taxon>Metazoa</taxon>
        <taxon>Chordata</taxon>
        <taxon>Craniata</taxon>
        <taxon>Vertebrata</taxon>
        <taxon>Euteleostomi</taxon>
        <taxon>Actinopterygii</taxon>
        <taxon>Neopterygii</taxon>
        <taxon>Teleostei</taxon>
        <taxon>Neoteleostei</taxon>
        <taxon>Acanthomorphata</taxon>
        <taxon>Eupercaria</taxon>
        <taxon>Perciformes</taxon>
        <taxon>Cottioidei</taxon>
        <taxon>Cottales</taxon>
        <taxon>Liparidae</taxon>
        <taxon>Liparis</taxon>
    </lineage>
</organism>
<gene>
    <name evidence="2" type="ORF">EYF80_007732</name>
</gene>
<evidence type="ECO:0000313" key="2">
    <source>
        <dbReference type="EMBL" id="TNN82086.1"/>
    </source>
</evidence>
<proteinExistence type="predicted"/>
<evidence type="ECO:0000313" key="3">
    <source>
        <dbReference type="Proteomes" id="UP000314294"/>
    </source>
</evidence>
<dbReference type="Proteomes" id="UP000314294">
    <property type="component" value="Unassembled WGS sequence"/>
</dbReference>
<reference evidence="2 3" key="1">
    <citation type="submission" date="2019-03" db="EMBL/GenBank/DDBJ databases">
        <title>First draft genome of Liparis tanakae, snailfish: a comprehensive survey of snailfish specific genes.</title>
        <authorList>
            <person name="Kim W."/>
            <person name="Song I."/>
            <person name="Jeong J.-H."/>
            <person name="Kim D."/>
            <person name="Kim S."/>
            <person name="Ryu S."/>
            <person name="Song J.Y."/>
            <person name="Lee S.K."/>
        </authorList>
    </citation>
    <scope>NUCLEOTIDE SEQUENCE [LARGE SCALE GENOMIC DNA]</scope>
    <source>
        <tissue evidence="2">Muscle</tissue>
    </source>
</reference>
<feature type="compositionally biased region" description="Pro residues" evidence="1">
    <location>
        <begin position="1"/>
        <end position="16"/>
    </location>
</feature>
<accession>A0A4Z2IW23</accession>
<feature type="region of interest" description="Disordered" evidence="1">
    <location>
        <begin position="1"/>
        <end position="23"/>
    </location>
</feature>
<evidence type="ECO:0000256" key="1">
    <source>
        <dbReference type="SAM" id="MobiDB-lite"/>
    </source>
</evidence>
<dbReference type="AlphaFoldDB" id="A0A4Z2IW23"/>
<name>A0A4Z2IW23_9TELE</name>
<keyword evidence="3" id="KW-1185">Reference proteome</keyword>
<protein>
    <submittedName>
        <fullName evidence="2">Uncharacterized protein</fullName>
    </submittedName>
</protein>
<comment type="caution">
    <text evidence="2">The sequence shown here is derived from an EMBL/GenBank/DDBJ whole genome shotgun (WGS) entry which is preliminary data.</text>
</comment>
<sequence length="168" mass="18438">MRRPPPPTLNSQPSPPVCGGMAPPSRAACKCQRGPSQSAPKPLLGLIRLKFDTMTGTGKAMTSTPLREQMEPNTFPTMVFGTMSPYLKHRKQQTTVATFAIPRADMGETRRWMARSLSTLQRRKRSVGMTECQFPSSSHVKPYCARTGTALKNSASCRIVLQLTPADT</sequence>